<evidence type="ECO:0000256" key="2">
    <source>
        <dbReference type="ARBA" id="ARBA00022692"/>
    </source>
</evidence>
<evidence type="ECO:0000313" key="7">
    <source>
        <dbReference type="EMBL" id="WNZ26990.1"/>
    </source>
</evidence>
<keyword evidence="2 5" id="KW-0812">Transmembrane</keyword>
<dbReference type="PANTHER" id="PTHR42770:SF11">
    <property type="entry name" value="INNER MEMBRANE TRANSPORT PROTEIN YBAT"/>
    <property type="match status" value="1"/>
</dbReference>
<dbReference type="PIRSF" id="PIRSF006060">
    <property type="entry name" value="AA_transporter"/>
    <property type="match status" value="1"/>
</dbReference>
<feature type="transmembrane region" description="Helical" evidence="5">
    <location>
        <begin position="201"/>
        <end position="222"/>
    </location>
</feature>
<dbReference type="InterPro" id="IPR050367">
    <property type="entry name" value="APC_superfamily"/>
</dbReference>
<feature type="transmembrane region" description="Helical" evidence="5">
    <location>
        <begin position="94"/>
        <end position="119"/>
    </location>
</feature>
<comment type="subcellular location">
    <subcellularLocation>
        <location evidence="1">Membrane</location>
        <topology evidence="1">Multi-pass membrane protein</topology>
    </subcellularLocation>
</comment>
<feature type="transmembrane region" description="Helical" evidence="5">
    <location>
        <begin position="52"/>
        <end position="73"/>
    </location>
</feature>
<feature type="transmembrane region" description="Helical" evidence="5">
    <location>
        <begin position="234"/>
        <end position="253"/>
    </location>
</feature>
<dbReference type="EMBL" id="CP053587">
    <property type="protein sequence ID" value="WNZ26990.1"/>
    <property type="molecule type" value="Genomic_DNA"/>
</dbReference>
<sequence length="500" mass="53911">MTSQSLQSLHGLKPNCLSFGEVLAQSFAVIAPTTIPASNIGLIVALAGNGTWLSFLIGLVGLVFVSININQFASRSASPGSFYSYIVKGLGPTAGVICGWSLVLAYLCTGMAVLCGFANFSSVFIGHLGIHPSSITLLAIGAGIAWYTAYKDIQLSAMAMLWIEGASLLLIAVLCGLIWAHHGFALDWPQLRLEGVTPGNIATGLVLVMFGFSGFESATTLGDEAKRPLQTIPRAVMGSVILAGLFFVATTYIEVLGFQQSGMSIAMTEEPLAFLSQQIGLGYLGELVGLGALFSFFACILGTINPAARVAFMMARHGLFHASLGEAHAANRTPHIAVTMCSLVMFLVPAVMAMGNISLFESMGYLGAICSYGFLTVYILVSIAAPLYLYKIRQLRLRDIVCAAVAIGFMMIPVVGSVGIPGSDWFPVPEAPYRWFPYLFLLYLIITCGWFVRQRLRRPHMVKIMQRNVEELHERFATAAVASELLPISSHPDPNRRSRY</sequence>
<feature type="transmembrane region" description="Helical" evidence="5">
    <location>
        <begin position="435"/>
        <end position="452"/>
    </location>
</feature>
<feature type="transmembrane region" description="Helical" evidence="5">
    <location>
        <begin position="125"/>
        <end position="147"/>
    </location>
</feature>
<dbReference type="RefSeq" id="WP_316436581.1">
    <property type="nucleotide sequence ID" value="NZ_CP053587.1"/>
</dbReference>
<gene>
    <name evidence="7" type="ORF">HJG54_29150</name>
</gene>
<feature type="transmembrane region" description="Helical" evidence="5">
    <location>
        <begin position="401"/>
        <end position="423"/>
    </location>
</feature>
<dbReference type="GO" id="GO:0016020">
    <property type="term" value="C:membrane"/>
    <property type="evidence" value="ECO:0007669"/>
    <property type="project" value="UniProtKB-SubCell"/>
</dbReference>
<reference evidence="7" key="1">
    <citation type="submission" date="2020-05" db="EMBL/GenBank/DDBJ databases">
        <authorList>
            <person name="Zhu T."/>
            <person name="Keshari N."/>
            <person name="Lu X."/>
        </authorList>
    </citation>
    <scope>NUCLEOTIDE SEQUENCE</scope>
    <source>
        <strain evidence="7">NK1-12</strain>
    </source>
</reference>
<evidence type="ECO:0000256" key="5">
    <source>
        <dbReference type="SAM" id="Phobius"/>
    </source>
</evidence>
<feature type="transmembrane region" description="Helical" evidence="5">
    <location>
        <begin position="365"/>
        <end position="389"/>
    </location>
</feature>
<protein>
    <submittedName>
        <fullName evidence="7">APC family permease</fullName>
    </submittedName>
</protein>
<evidence type="ECO:0000259" key="6">
    <source>
        <dbReference type="Pfam" id="PF00324"/>
    </source>
</evidence>
<accession>A0AA96WLR2</accession>
<evidence type="ECO:0000256" key="3">
    <source>
        <dbReference type="ARBA" id="ARBA00022989"/>
    </source>
</evidence>
<feature type="transmembrane region" description="Helical" evidence="5">
    <location>
        <begin position="336"/>
        <end position="359"/>
    </location>
</feature>
<feature type="transmembrane region" description="Helical" evidence="5">
    <location>
        <begin position="292"/>
        <end position="315"/>
    </location>
</feature>
<dbReference type="AlphaFoldDB" id="A0AA96WLR2"/>
<feature type="domain" description="Amino acid permease/ SLC12A" evidence="6">
    <location>
        <begin position="25"/>
        <end position="423"/>
    </location>
</feature>
<keyword evidence="4 5" id="KW-0472">Membrane</keyword>
<organism evidence="7">
    <name type="scientific">Leptolyngbya sp. NK1-12</name>
    <dbReference type="NCBI Taxonomy" id="2547451"/>
    <lineage>
        <taxon>Bacteria</taxon>
        <taxon>Bacillati</taxon>
        <taxon>Cyanobacteriota</taxon>
        <taxon>Cyanophyceae</taxon>
        <taxon>Leptolyngbyales</taxon>
        <taxon>Leptolyngbyaceae</taxon>
        <taxon>Leptolyngbya group</taxon>
        <taxon>Leptolyngbya</taxon>
    </lineage>
</organism>
<dbReference type="GO" id="GO:0055085">
    <property type="term" value="P:transmembrane transport"/>
    <property type="evidence" value="ECO:0007669"/>
    <property type="project" value="InterPro"/>
</dbReference>
<dbReference type="Pfam" id="PF00324">
    <property type="entry name" value="AA_permease"/>
    <property type="match status" value="1"/>
</dbReference>
<evidence type="ECO:0000256" key="1">
    <source>
        <dbReference type="ARBA" id="ARBA00004141"/>
    </source>
</evidence>
<keyword evidence="3 5" id="KW-1133">Transmembrane helix</keyword>
<dbReference type="PANTHER" id="PTHR42770">
    <property type="entry name" value="AMINO ACID TRANSPORTER-RELATED"/>
    <property type="match status" value="1"/>
</dbReference>
<name>A0AA96WLR2_9CYAN</name>
<feature type="transmembrane region" description="Helical" evidence="5">
    <location>
        <begin position="159"/>
        <end position="181"/>
    </location>
</feature>
<evidence type="ECO:0000256" key="4">
    <source>
        <dbReference type="ARBA" id="ARBA00023136"/>
    </source>
</evidence>
<dbReference type="InterPro" id="IPR004841">
    <property type="entry name" value="AA-permease/SLC12A_dom"/>
</dbReference>
<dbReference type="Gene3D" id="1.20.1740.10">
    <property type="entry name" value="Amino acid/polyamine transporter I"/>
    <property type="match status" value="1"/>
</dbReference>
<proteinExistence type="predicted"/>